<comment type="caution">
    <text evidence="2">The sequence shown here is derived from an EMBL/GenBank/DDBJ whole genome shotgun (WGS) entry which is preliminary data.</text>
</comment>
<evidence type="ECO:0000313" key="3">
    <source>
        <dbReference type="Proteomes" id="UP001469553"/>
    </source>
</evidence>
<accession>A0ABV1AF48</accession>
<protein>
    <submittedName>
        <fullName evidence="2">Uncharacterized protein</fullName>
    </submittedName>
</protein>
<evidence type="ECO:0000313" key="2">
    <source>
        <dbReference type="EMBL" id="MEQ2316261.1"/>
    </source>
</evidence>
<sequence length="123" mass="12813">MGCVPPSAFPAPGESAHLTGAPANTDGPHLSNALAHAESQVCPSETGASSFFSISSTNMVVCSEETMSSSSTVDRFQVVESASSIPRKTIALPPRPHTGANFLLSYFVVAKNQSFNRTLAGAW</sequence>
<reference evidence="2 3" key="1">
    <citation type="submission" date="2021-06" db="EMBL/GenBank/DDBJ databases">
        <authorList>
            <person name="Palmer J.M."/>
        </authorList>
    </citation>
    <scope>NUCLEOTIDE SEQUENCE [LARGE SCALE GENOMIC DNA]</scope>
    <source>
        <strain evidence="2 3">AS_MEX2019</strain>
        <tissue evidence="2">Muscle</tissue>
    </source>
</reference>
<dbReference type="Proteomes" id="UP001469553">
    <property type="component" value="Unassembled WGS sequence"/>
</dbReference>
<gene>
    <name evidence="2" type="ORF">AMECASPLE_030843</name>
</gene>
<dbReference type="EMBL" id="JAHRIP010088381">
    <property type="protein sequence ID" value="MEQ2316261.1"/>
    <property type="molecule type" value="Genomic_DNA"/>
</dbReference>
<keyword evidence="3" id="KW-1185">Reference proteome</keyword>
<feature type="region of interest" description="Disordered" evidence="1">
    <location>
        <begin position="1"/>
        <end position="30"/>
    </location>
</feature>
<name>A0ABV1AF48_9TELE</name>
<organism evidence="2 3">
    <name type="scientific">Ameca splendens</name>
    <dbReference type="NCBI Taxonomy" id="208324"/>
    <lineage>
        <taxon>Eukaryota</taxon>
        <taxon>Metazoa</taxon>
        <taxon>Chordata</taxon>
        <taxon>Craniata</taxon>
        <taxon>Vertebrata</taxon>
        <taxon>Euteleostomi</taxon>
        <taxon>Actinopterygii</taxon>
        <taxon>Neopterygii</taxon>
        <taxon>Teleostei</taxon>
        <taxon>Neoteleostei</taxon>
        <taxon>Acanthomorphata</taxon>
        <taxon>Ovalentaria</taxon>
        <taxon>Atherinomorphae</taxon>
        <taxon>Cyprinodontiformes</taxon>
        <taxon>Goodeidae</taxon>
        <taxon>Ameca</taxon>
    </lineage>
</organism>
<evidence type="ECO:0000256" key="1">
    <source>
        <dbReference type="SAM" id="MobiDB-lite"/>
    </source>
</evidence>
<proteinExistence type="predicted"/>